<evidence type="ECO:0000313" key="1">
    <source>
        <dbReference type="EMBL" id="KAK3758844.1"/>
    </source>
</evidence>
<comment type="caution">
    <text evidence="1">The sequence shown here is derived from an EMBL/GenBank/DDBJ whole genome shotgun (WGS) entry which is preliminary data.</text>
</comment>
<reference evidence="1" key="1">
    <citation type="journal article" date="2023" name="G3 (Bethesda)">
        <title>A reference genome for the long-term kleptoplast-retaining sea slug Elysia crispata morphotype clarki.</title>
        <authorList>
            <person name="Eastman K.E."/>
            <person name="Pendleton A.L."/>
            <person name="Shaikh M.A."/>
            <person name="Suttiyut T."/>
            <person name="Ogas R."/>
            <person name="Tomko P."/>
            <person name="Gavelis G."/>
            <person name="Widhalm J.R."/>
            <person name="Wisecaver J.H."/>
        </authorList>
    </citation>
    <scope>NUCLEOTIDE SEQUENCE</scope>
    <source>
        <strain evidence="1">ECLA1</strain>
    </source>
</reference>
<sequence>CSAPLPLPAPVDPPKEKVGLIDHQLLFSVHQWAIQDHLSAFTWDADMAFKRNGNNCLLCIWLITTSSFKY</sequence>
<protein>
    <submittedName>
        <fullName evidence="1">Uncharacterized protein</fullName>
    </submittedName>
</protein>
<name>A0AAE0YX78_9GAST</name>
<proteinExistence type="predicted"/>
<gene>
    <name evidence="1" type="ORF">RRG08_022188</name>
</gene>
<dbReference type="EMBL" id="JAWDGP010005197">
    <property type="protein sequence ID" value="KAK3758844.1"/>
    <property type="molecule type" value="Genomic_DNA"/>
</dbReference>
<dbReference type="Proteomes" id="UP001283361">
    <property type="component" value="Unassembled WGS sequence"/>
</dbReference>
<keyword evidence="2" id="KW-1185">Reference proteome</keyword>
<evidence type="ECO:0000313" key="2">
    <source>
        <dbReference type="Proteomes" id="UP001283361"/>
    </source>
</evidence>
<dbReference type="AlphaFoldDB" id="A0AAE0YX78"/>
<organism evidence="1 2">
    <name type="scientific">Elysia crispata</name>
    <name type="common">lettuce slug</name>
    <dbReference type="NCBI Taxonomy" id="231223"/>
    <lineage>
        <taxon>Eukaryota</taxon>
        <taxon>Metazoa</taxon>
        <taxon>Spiralia</taxon>
        <taxon>Lophotrochozoa</taxon>
        <taxon>Mollusca</taxon>
        <taxon>Gastropoda</taxon>
        <taxon>Heterobranchia</taxon>
        <taxon>Euthyneura</taxon>
        <taxon>Panpulmonata</taxon>
        <taxon>Sacoglossa</taxon>
        <taxon>Placobranchoidea</taxon>
        <taxon>Plakobranchidae</taxon>
        <taxon>Elysia</taxon>
    </lineage>
</organism>
<accession>A0AAE0YX78</accession>
<feature type="non-terminal residue" evidence="1">
    <location>
        <position position="1"/>
    </location>
</feature>